<dbReference type="EMBL" id="JAFIMR010000055">
    <property type="protein sequence ID" value="KAI1853886.1"/>
    <property type="molecule type" value="Genomic_DNA"/>
</dbReference>
<organism evidence="2 3">
    <name type="scientific">Neoarthrinium moseri</name>
    <dbReference type="NCBI Taxonomy" id="1658444"/>
    <lineage>
        <taxon>Eukaryota</taxon>
        <taxon>Fungi</taxon>
        <taxon>Dikarya</taxon>
        <taxon>Ascomycota</taxon>
        <taxon>Pezizomycotina</taxon>
        <taxon>Sordariomycetes</taxon>
        <taxon>Xylariomycetidae</taxon>
        <taxon>Amphisphaeriales</taxon>
        <taxon>Apiosporaceae</taxon>
        <taxon>Neoarthrinium</taxon>
    </lineage>
</organism>
<proteinExistence type="predicted"/>
<accession>A0A9P9WAE5</accession>
<dbReference type="AlphaFoldDB" id="A0A9P9WAE5"/>
<gene>
    <name evidence="2" type="ORF">JX265_012571</name>
</gene>
<dbReference type="InterPro" id="IPR053221">
    <property type="entry name" value="Burnettramic_acid_biosynth"/>
</dbReference>
<reference evidence="2" key="1">
    <citation type="submission" date="2021-03" db="EMBL/GenBank/DDBJ databases">
        <title>Revisited historic fungal species revealed as producer of novel bioactive compounds through whole genome sequencing and comparative genomics.</title>
        <authorList>
            <person name="Vignolle G.A."/>
            <person name="Hochenegger N."/>
            <person name="Mach R.L."/>
            <person name="Mach-Aigner A.R."/>
            <person name="Javad Rahimi M."/>
            <person name="Salim K.A."/>
            <person name="Chan C.M."/>
            <person name="Lim L.B.L."/>
            <person name="Cai F."/>
            <person name="Druzhinina I.S."/>
            <person name="U'Ren J.M."/>
            <person name="Derntl C."/>
        </authorList>
    </citation>
    <scope>NUCLEOTIDE SEQUENCE</scope>
    <source>
        <strain evidence="2">TUCIM 5799</strain>
    </source>
</reference>
<dbReference type="PANTHER" id="PTHR38887:SF1">
    <property type="entry name" value="RAS MODIFICATION PROTEIN ERF4"/>
    <property type="match status" value="1"/>
</dbReference>
<dbReference type="PANTHER" id="PTHR38887">
    <property type="entry name" value="CHROMOSOME 21, WHOLE GENOME SHOTGUN SEQUENCE"/>
    <property type="match status" value="1"/>
</dbReference>
<dbReference type="Proteomes" id="UP000829685">
    <property type="component" value="Unassembled WGS sequence"/>
</dbReference>
<protein>
    <submittedName>
        <fullName evidence="2">Uncharacterized protein</fullName>
    </submittedName>
</protein>
<comment type="caution">
    <text evidence="2">The sequence shown here is derived from an EMBL/GenBank/DDBJ whole genome shotgun (WGS) entry which is preliminary data.</text>
</comment>
<sequence length="312" mass="32412">MADGEKINTGPPVAKAAEDEVPPPYNEFGEGPSAPMPSTSALRNAGQTGASAQGPTVADPFDFPTDVPAPAYTESSSAPIRKPIAIPQLWPDAAAPFLPAYSPSLLRHGIPDQSWGSFLDTLSAFLTAKVSDRAISHAADIGRHVGNVPKRFGKNVATHAKSIGREIAGNAKKGNIIGAAFGVIGGAISLPVATAFGAVGAITSLPASTASAVARKPQTPRDRAVAYTAVANKDWFNARNLQAQLMDTSELSQLVGMSTDRFLQLVASGKDESAEAQLGILRTNLAELELKGPATLAIAEKTLWLVVVDLKS</sequence>
<evidence type="ECO:0000313" key="3">
    <source>
        <dbReference type="Proteomes" id="UP000829685"/>
    </source>
</evidence>
<feature type="region of interest" description="Disordered" evidence="1">
    <location>
        <begin position="1"/>
        <end position="61"/>
    </location>
</feature>
<evidence type="ECO:0000256" key="1">
    <source>
        <dbReference type="SAM" id="MobiDB-lite"/>
    </source>
</evidence>
<evidence type="ECO:0000313" key="2">
    <source>
        <dbReference type="EMBL" id="KAI1853886.1"/>
    </source>
</evidence>
<keyword evidence="3" id="KW-1185">Reference proteome</keyword>
<feature type="compositionally biased region" description="Polar residues" evidence="1">
    <location>
        <begin position="36"/>
        <end position="54"/>
    </location>
</feature>
<dbReference type="OrthoDB" id="37659at2759"/>
<name>A0A9P9WAE5_9PEZI</name>